<evidence type="ECO:0000256" key="4">
    <source>
        <dbReference type="ARBA" id="ARBA00022692"/>
    </source>
</evidence>
<evidence type="ECO:0000256" key="8">
    <source>
        <dbReference type="ARBA" id="ARBA00023180"/>
    </source>
</evidence>
<dbReference type="EMBL" id="LN590517">
    <property type="protein sequence ID" value="CEF34379.1"/>
    <property type="molecule type" value="mRNA"/>
</dbReference>
<keyword evidence="4 9" id="KW-0812">Transmembrane</keyword>
<reference evidence="11" key="2">
    <citation type="submission" date="2015-01" db="EMBL/GenBank/DDBJ databases">
        <title>Expression of ionotropic receptors in terrestrial hermit crabs olfactory sensory neurons.</title>
        <authorList>
            <person name="Groh-Lunow K.C."/>
            <person name="Getahun M.N."/>
            <person name="Stensmyr M.C."/>
            <person name="Grosse-Wilde E."/>
            <person name="Hansson B.S."/>
        </authorList>
    </citation>
    <scope>NUCLEOTIDE SEQUENCE</scope>
    <source>
        <tissue evidence="11">Antennules</tissue>
    </source>
</reference>
<evidence type="ECO:0000256" key="2">
    <source>
        <dbReference type="ARBA" id="ARBA00008685"/>
    </source>
</evidence>
<feature type="non-terminal residue" evidence="11">
    <location>
        <position position="1"/>
    </location>
</feature>
<feature type="domain" description="Ionotropic glutamate receptor C-terminal" evidence="10">
    <location>
        <begin position="3"/>
        <end position="212"/>
    </location>
</feature>
<keyword evidence="3" id="KW-1003">Cell membrane</keyword>
<evidence type="ECO:0000256" key="3">
    <source>
        <dbReference type="ARBA" id="ARBA00022475"/>
    </source>
</evidence>
<dbReference type="InterPro" id="IPR001320">
    <property type="entry name" value="Iontro_rcpt_C"/>
</dbReference>
<name>A0A0A8P326_9EUCA</name>
<organism evidence="11">
    <name type="scientific">Coenobita clypeatus</name>
    <dbReference type="NCBI Taxonomy" id="474045"/>
    <lineage>
        <taxon>Eukaryota</taxon>
        <taxon>Metazoa</taxon>
        <taxon>Ecdysozoa</taxon>
        <taxon>Arthropoda</taxon>
        <taxon>Crustacea</taxon>
        <taxon>Multicrustacea</taxon>
        <taxon>Malacostraca</taxon>
        <taxon>Eumalacostraca</taxon>
        <taxon>Eucarida</taxon>
        <taxon>Decapoda</taxon>
        <taxon>Pleocyemata</taxon>
        <taxon>Anomura</taxon>
        <taxon>Paguroidea</taxon>
        <taxon>Coenobitidae</taxon>
        <taxon>Coenobita</taxon>
    </lineage>
</organism>
<comment type="subcellular location">
    <subcellularLocation>
        <location evidence="1">Cell membrane</location>
        <topology evidence="1">Multi-pass membrane protein</topology>
    </subcellularLocation>
</comment>
<evidence type="ECO:0000256" key="5">
    <source>
        <dbReference type="ARBA" id="ARBA00022989"/>
    </source>
</evidence>
<evidence type="ECO:0000313" key="11">
    <source>
        <dbReference type="EMBL" id="CEF34379.1"/>
    </source>
</evidence>
<feature type="transmembrane region" description="Helical" evidence="9">
    <location>
        <begin position="195"/>
        <end position="221"/>
    </location>
</feature>
<sequence length="232" mass="26078">WWWERVALGVWMMIMVVMTQSYTGNLMSLLAIRHIDHPHQSLEDVLDHGMKIIIVENTNLLPYFQLAESGIFQEIGDLLGTDQVVFKKVFELPSSMRSIVLDGTHVLFDADFNFKQMIPTEFSLTGRCDFYLSFSTYMPTPIAMVTRKNSLLVPGLNKVAEVLVESGMYRYWLFTSQPNSTTCNNPPKIISVSTVLALSNVWGMFAVLGGGFLVSMIVLVLENVVAVGRCGR</sequence>
<evidence type="ECO:0000256" key="1">
    <source>
        <dbReference type="ARBA" id="ARBA00004651"/>
    </source>
</evidence>
<protein>
    <submittedName>
        <fullName evidence="11">Variant Ionotropic Glutamate Receptor</fullName>
    </submittedName>
</protein>
<evidence type="ECO:0000259" key="10">
    <source>
        <dbReference type="Pfam" id="PF00060"/>
    </source>
</evidence>
<dbReference type="PANTHER" id="PTHR42643">
    <property type="entry name" value="IONOTROPIC RECEPTOR 20A-RELATED"/>
    <property type="match status" value="1"/>
</dbReference>
<dbReference type="PANTHER" id="PTHR42643:SF24">
    <property type="entry name" value="IONOTROPIC RECEPTOR 60A"/>
    <property type="match status" value="1"/>
</dbReference>
<keyword evidence="5 9" id="KW-1133">Transmembrane helix</keyword>
<dbReference type="GO" id="GO:0015276">
    <property type="term" value="F:ligand-gated monoatomic ion channel activity"/>
    <property type="evidence" value="ECO:0007669"/>
    <property type="project" value="InterPro"/>
</dbReference>
<dbReference type="Pfam" id="PF00060">
    <property type="entry name" value="Lig_chan"/>
    <property type="match status" value="1"/>
</dbReference>
<dbReference type="GO" id="GO:0005886">
    <property type="term" value="C:plasma membrane"/>
    <property type="evidence" value="ECO:0007669"/>
    <property type="project" value="UniProtKB-SubCell"/>
</dbReference>
<dbReference type="Gene3D" id="1.10.287.70">
    <property type="match status" value="1"/>
</dbReference>
<accession>A0A0A8P326</accession>
<evidence type="ECO:0000256" key="9">
    <source>
        <dbReference type="SAM" id="Phobius"/>
    </source>
</evidence>
<keyword evidence="6 9" id="KW-0472">Membrane</keyword>
<evidence type="ECO:0000256" key="6">
    <source>
        <dbReference type="ARBA" id="ARBA00023136"/>
    </source>
</evidence>
<reference evidence="11" key="1">
    <citation type="submission" date="2014-08" db="EMBL/GenBank/DDBJ databases">
        <authorList>
            <person name="Groh K."/>
        </authorList>
    </citation>
    <scope>NUCLEOTIDE SEQUENCE</scope>
    <source>
        <tissue evidence="11">Antennules</tissue>
    </source>
</reference>
<dbReference type="SUPFAM" id="SSF53850">
    <property type="entry name" value="Periplasmic binding protein-like II"/>
    <property type="match status" value="1"/>
</dbReference>
<feature type="transmembrane region" description="Helical" evidence="9">
    <location>
        <begin position="6"/>
        <end position="32"/>
    </location>
</feature>
<keyword evidence="8" id="KW-0325">Glycoprotein</keyword>
<gene>
    <name evidence="11" type="primary">IR13</name>
</gene>
<comment type="similarity">
    <text evidence="2">Belongs to the glutamate-gated ion channel (TC 1.A.10.1) family.</text>
</comment>
<keyword evidence="7 11" id="KW-0675">Receptor</keyword>
<dbReference type="AlphaFoldDB" id="A0A0A8P326"/>
<proteinExistence type="evidence at transcript level"/>
<evidence type="ECO:0000256" key="7">
    <source>
        <dbReference type="ARBA" id="ARBA00023170"/>
    </source>
</evidence>
<dbReference type="InterPro" id="IPR052192">
    <property type="entry name" value="Insect_Ionotropic_Sensory_Rcpt"/>
</dbReference>
<dbReference type="GO" id="GO:0050906">
    <property type="term" value="P:detection of stimulus involved in sensory perception"/>
    <property type="evidence" value="ECO:0007669"/>
    <property type="project" value="UniProtKB-ARBA"/>
</dbReference>